<protein>
    <recommendedName>
        <fullName evidence="4">Nitroreductase domain-containing protein</fullName>
    </recommendedName>
</protein>
<dbReference type="SUPFAM" id="SSF55469">
    <property type="entry name" value="FMN-dependent nitroreductase-like"/>
    <property type="match status" value="1"/>
</dbReference>
<evidence type="ECO:0000256" key="1">
    <source>
        <dbReference type="ARBA" id="ARBA00022630"/>
    </source>
</evidence>
<sequence>MTDDPIERVQLEQILEAVRWAPVGGNHRFLRFSAIQDPTIINLLRMVSPGMIQRPQAVITICANWDKLAELKVKGTDRAASIDVGAAMQTMLLAAHALELGSGPVTSFNKVAVGIILNLPDNVTPELMVCIGHPAPGYQMPMAP</sequence>
<dbReference type="InterPro" id="IPR050627">
    <property type="entry name" value="Nitroreductase/BluB"/>
</dbReference>
<proteinExistence type="predicted"/>
<name>A0A381RQI0_9ZZZZ</name>
<dbReference type="Pfam" id="PF00881">
    <property type="entry name" value="Nitroreductase"/>
    <property type="match status" value="1"/>
</dbReference>
<gene>
    <name evidence="5" type="ORF">METZ01_LOCUS46092</name>
</gene>
<dbReference type="GO" id="GO:0016491">
    <property type="term" value="F:oxidoreductase activity"/>
    <property type="evidence" value="ECO:0007669"/>
    <property type="project" value="UniProtKB-KW"/>
</dbReference>
<keyword evidence="2" id="KW-0288">FMN</keyword>
<organism evidence="5">
    <name type="scientific">marine metagenome</name>
    <dbReference type="NCBI Taxonomy" id="408172"/>
    <lineage>
        <taxon>unclassified sequences</taxon>
        <taxon>metagenomes</taxon>
        <taxon>ecological metagenomes</taxon>
    </lineage>
</organism>
<dbReference type="Gene3D" id="3.40.109.10">
    <property type="entry name" value="NADH Oxidase"/>
    <property type="match status" value="1"/>
</dbReference>
<dbReference type="InterPro" id="IPR029479">
    <property type="entry name" value="Nitroreductase"/>
</dbReference>
<keyword evidence="1" id="KW-0285">Flavoprotein</keyword>
<evidence type="ECO:0000256" key="3">
    <source>
        <dbReference type="ARBA" id="ARBA00023002"/>
    </source>
</evidence>
<dbReference type="CDD" id="cd02062">
    <property type="entry name" value="Nitro_FMN_reductase"/>
    <property type="match status" value="1"/>
</dbReference>
<feature type="domain" description="Nitroreductase" evidence="4">
    <location>
        <begin position="74"/>
        <end position="133"/>
    </location>
</feature>
<dbReference type="AlphaFoldDB" id="A0A381RQI0"/>
<evidence type="ECO:0000313" key="5">
    <source>
        <dbReference type="EMBL" id="SUZ93238.1"/>
    </source>
</evidence>
<accession>A0A381RQI0</accession>
<dbReference type="PANTHER" id="PTHR23026">
    <property type="entry name" value="NADPH NITROREDUCTASE"/>
    <property type="match status" value="1"/>
</dbReference>
<dbReference type="EMBL" id="UINC01002129">
    <property type="protein sequence ID" value="SUZ93238.1"/>
    <property type="molecule type" value="Genomic_DNA"/>
</dbReference>
<evidence type="ECO:0000259" key="4">
    <source>
        <dbReference type="Pfam" id="PF00881"/>
    </source>
</evidence>
<dbReference type="PANTHER" id="PTHR23026:SF90">
    <property type="entry name" value="IODOTYROSINE DEIODINASE 1"/>
    <property type="match status" value="1"/>
</dbReference>
<keyword evidence="3" id="KW-0560">Oxidoreductase</keyword>
<evidence type="ECO:0000256" key="2">
    <source>
        <dbReference type="ARBA" id="ARBA00022643"/>
    </source>
</evidence>
<dbReference type="InterPro" id="IPR000415">
    <property type="entry name" value="Nitroreductase-like"/>
</dbReference>
<feature type="non-terminal residue" evidence="5">
    <location>
        <position position="144"/>
    </location>
</feature>
<reference evidence="5" key="1">
    <citation type="submission" date="2018-05" db="EMBL/GenBank/DDBJ databases">
        <authorList>
            <person name="Lanie J.A."/>
            <person name="Ng W.-L."/>
            <person name="Kazmierczak K.M."/>
            <person name="Andrzejewski T.M."/>
            <person name="Davidsen T.M."/>
            <person name="Wayne K.J."/>
            <person name="Tettelin H."/>
            <person name="Glass J.I."/>
            <person name="Rusch D."/>
            <person name="Podicherti R."/>
            <person name="Tsui H.-C.T."/>
            <person name="Winkler M.E."/>
        </authorList>
    </citation>
    <scope>NUCLEOTIDE SEQUENCE</scope>
</reference>